<evidence type="ECO:0000313" key="1">
    <source>
        <dbReference type="EMBL" id="TGN11441.1"/>
    </source>
</evidence>
<protein>
    <submittedName>
        <fullName evidence="1">Uncharacterized protein</fullName>
    </submittedName>
</protein>
<dbReference type="EMBL" id="RQHU01000024">
    <property type="protein sequence ID" value="TGN11441.1"/>
    <property type="molecule type" value="Genomic_DNA"/>
</dbReference>
<evidence type="ECO:0000313" key="2">
    <source>
        <dbReference type="Proteomes" id="UP000297649"/>
    </source>
</evidence>
<dbReference type="Proteomes" id="UP000297649">
    <property type="component" value="Unassembled WGS sequence"/>
</dbReference>
<name>A0A6H3NNU6_9LEPT</name>
<dbReference type="AlphaFoldDB" id="A0A6H3NNU6"/>
<dbReference type="OrthoDB" id="9873306at2"/>
<proteinExistence type="predicted"/>
<organism evidence="1 2">
    <name type="scientific">Leptospira bandrabouensis</name>
    <dbReference type="NCBI Taxonomy" id="2484903"/>
    <lineage>
        <taxon>Bacteria</taxon>
        <taxon>Pseudomonadati</taxon>
        <taxon>Spirochaetota</taxon>
        <taxon>Spirochaetia</taxon>
        <taxon>Leptospirales</taxon>
        <taxon>Leptospiraceae</taxon>
        <taxon>Leptospira</taxon>
    </lineage>
</organism>
<reference evidence="1" key="1">
    <citation type="journal article" date="2019" name="PLoS Negl. Trop. Dis.">
        <title>Revisiting the worldwide diversity of Leptospira species in the environment.</title>
        <authorList>
            <person name="Vincent A.T."/>
            <person name="Schiettekatte O."/>
            <person name="Bourhy P."/>
            <person name="Veyrier F.J."/>
            <person name="Picardeau M."/>
        </authorList>
    </citation>
    <scope>NUCLEOTIDE SEQUENCE [LARGE SCALE GENOMIC DNA]</scope>
    <source>
        <strain evidence="1">201601109</strain>
    </source>
</reference>
<accession>A0A6H3NNU6</accession>
<comment type="caution">
    <text evidence="1">The sequence shown here is derived from an EMBL/GenBank/DDBJ whole genome shotgun (WGS) entry which is preliminary data.</text>
</comment>
<sequence>METKHPVPAKLNFSLFINKESLKKTTPLYSHNKSGLKRETLGEINGDLVYRKIGIRKRASCELPGNKNNRKPTISVPENRYF</sequence>
<gene>
    <name evidence="1" type="ORF">EHR08_18180</name>
</gene>
<keyword evidence="2" id="KW-1185">Reference proteome</keyword>